<gene>
    <name evidence="1" type="ORF">NARC_60044</name>
</gene>
<evidence type="ECO:0000313" key="2">
    <source>
        <dbReference type="Proteomes" id="UP000315289"/>
    </source>
</evidence>
<proteinExistence type="predicted"/>
<keyword evidence="2" id="KW-1185">Reference proteome</keyword>
<dbReference type="AlphaFoldDB" id="A0A557SVM2"/>
<dbReference type="RefSeq" id="WP_222424831.1">
    <property type="nucleotide sequence ID" value="NZ_ML675582.1"/>
</dbReference>
<dbReference type="Proteomes" id="UP000315289">
    <property type="component" value="Unassembled WGS sequence"/>
</dbReference>
<sequence>MVGLTHVDDKEIENSSNPLIDIFVKTVKAVKSGNLQVKIQNKSAIDIVATSDNESNKIDIDLLEPELFDLFKISSSDAHKDKNIPHDKETDSSVDKILEKLDGAREFIHSMTDKESTFQLQLDLAKTFAHKLTENNVTVVLMRKGKEAMVLGKEAKPTVSKIISGSDDLQIKSVIESSKLIGDINPEN</sequence>
<name>A0A557SVM2_9ARCH</name>
<organism evidence="1 2">
    <name type="scientific">Candidatus Nitrosocosmicus arcticus</name>
    <dbReference type="NCBI Taxonomy" id="2035267"/>
    <lineage>
        <taxon>Archaea</taxon>
        <taxon>Nitrososphaerota</taxon>
        <taxon>Nitrososphaeria</taxon>
        <taxon>Nitrososphaerales</taxon>
        <taxon>Nitrososphaeraceae</taxon>
        <taxon>Candidatus Nitrosocosmicus</taxon>
    </lineage>
</organism>
<reference evidence="1 2" key="1">
    <citation type="journal article" date="2019" name="Front. Microbiol.">
        <title>Ammonia Oxidation by the Arctic Terrestrial Thaumarchaeote Candidatus Nitrosocosmicus arcticus Is Stimulated by Increasing Temperatures.</title>
        <authorList>
            <person name="Alves R.J.E."/>
            <person name="Kerou M."/>
            <person name="Zappe A."/>
            <person name="Bittner R."/>
            <person name="Abby S.S."/>
            <person name="Schmidt H.A."/>
            <person name="Pfeifer K."/>
            <person name="Schleper C."/>
        </authorList>
    </citation>
    <scope>NUCLEOTIDE SEQUENCE [LARGE SCALE GENOMIC DNA]</scope>
    <source>
        <strain evidence="1 2">Kfb</strain>
    </source>
</reference>
<dbReference type="EMBL" id="VOAH01000006">
    <property type="protein sequence ID" value="TVP40657.1"/>
    <property type="molecule type" value="Genomic_DNA"/>
</dbReference>
<evidence type="ECO:0000313" key="1">
    <source>
        <dbReference type="EMBL" id="TVP40657.1"/>
    </source>
</evidence>
<protein>
    <submittedName>
        <fullName evidence="1">Uncharacterized protein</fullName>
    </submittedName>
</protein>
<comment type="caution">
    <text evidence="1">The sequence shown here is derived from an EMBL/GenBank/DDBJ whole genome shotgun (WGS) entry which is preliminary data.</text>
</comment>
<accession>A0A557SVM2</accession>